<gene>
    <name evidence="1" type="ORF">FMOSSE_LOCUS14010</name>
</gene>
<sequence length="54" mass="6222">MFVDLIATDMSTTTTVIGTGPDIENYGVLRFRYNYFRTKTKVLQDFPDDPTIRS</sequence>
<keyword evidence="2" id="KW-1185">Reference proteome</keyword>
<accession>A0A9N9HU33</accession>
<evidence type="ECO:0000313" key="1">
    <source>
        <dbReference type="EMBL" id="CAG8705404.1"/>
    </source>
</evidence>
<dbReference type="AlphaFoldDB" id="A0A9N9HU33"/>
<organism evidence="1 2">
    <name type="scientific">Funneliformis mosseae</name>
    <name type="common">Endomycorrhizal fungus</name>
    <name type="synonym">Glomus mosseae</name>
    <dbReference type="NCBI Taxonomy" id="27381"/>
    <lineage>
        <taxon>Eukaryota</taxon>
        <taxon>Fungi</taxon>
        <taxon>Fungi incertae sedis</taxon>
        <taxon>Mucoromycota</taxon>
        <taxon>Glomeromycotina</taxon>
        <taxon>Glomeromycetes</taxon>
        <taxon>Glomerales</taxon>
        <taxon>Glomeraceae</taxon>
        <taxon>Funneliformis</taxon>
    </lineage>
</organism>
<comment type="caution">
    <text evidence="1">The sequence shown here is derived from an EMBL/GenBank/DDBJ whole genome shotgun (WGS) entry which is preliminary data.</text>
</comment>
<dbReference type="Proteomes" id="UP000789375">
    <property type="component" value="Unassembled WGS sequence"/>
</dbReference>
<dbReference type="EMBL" id="CAJVPP010009548">
    <property type="protein sequence ID" value="CAG8705404.1"/>
    <property type="molecule type" value="Genomic_DNA"/>
</dbReference>
<reference evidence="1" key="1">
    <citation type="submission" date="2021-06" db="EMBL/GenBank/DDBJ databases">
        <authorList>
            <person name="Kallberg Y."/>
            <person name="Tangrot J."/>
            <person name="Rosling A."/>
        </authorList>
    </citation>
    <scope>NUCLEOTIDE SEQUENCE</scope>
    <source>
        <strain evidence="1">87-6 pot B 2015</strain>
    </source>
</reference>
<protein>
    <submittedName>
        <fullName evidence="1">13430_t:CDS:1</fullName>
    </submittedName>
</protein>
<name>A0A9N9HU33_FUNMO</name>
<evidence type="ECO:0000313" key="2">
    <source>
        <dbReference type="Proteomes" id="UP000789375"/>
    </source>
</evidence>
<proteinExistence type="predicted"/>